<gene>
    <name evidence="1" type="ORF">D7N80_18280</name>
</gene>
<organism evidence="1">
    <name type="scientific">Salmonella enterica I</name>
    <dbReference type="NCBI Taxonomy" id="59201"/>
    <lineage>
        <taxon>Bacteria</taxon>
        <taxon>Pseudomonadati</taxon>
        <taxon>Pseudomonadota</taxon>
        <taxon>Gammaproteobacteria</taxon>
        <taxon>Enterobacterales</taxon>
        <taxon>Enterobacteriaceae</taxon>
        <taxon>Salmonella</taxon>
    </lineage>
</organism>
<dbReference type="InterPro" id="IPR009363">
    <property type="entry name" value="Phage_Mu_Gp16"/>
</dbReference>
<proteinExistence type="predicted"/>
<reference evidence="1" key="1">
    <citation type="submission" date="2018-09" db="EMBL/GenBank/DDBJ databases">
        <authorList>
            <person name="Ashton P.M."/>
            <person name="Dallman T."/>
            <person name="Nair S."/>
            <person name="De Pinna E."/>
            <person name="Peters T."/>
            <person name="Grant K."/>
        </authorList>
    </citation>
    <scope>NUCLEOTIDE SEQUENCE [LARGE SCALE GENOMIC DNA]</scope>
    <source>
        <strain evidence="1">598938</strain>
    </source>
</reference>
<dbReference type="EMBL" id="RVVJ01000023">
    <property type="protein sequence ID" value="MML55213.1"/>
    <property type="molecule type" value="Genomic_DNA"/>
</dbReference>
<dbReference type="AlphaFoldDB" id="A0A3R1B6B1"/>
<protein>
    <submittedName>
        <fullName evidence="1">DUF1018 domain-containing protein</fullName>
    </submittedName>
</protein>
<accession>A0A3R1B6B1</accession>
<dbReference type="Pfam" id="PF06252">
    <property type="entry name" value="GemA"/>
    <property type="match status" value="1"/>
</dbReference>
<name>A0A3R1B6B1_SALET</name>
<comment type="caution">
    <text evidence="1">The sequence shown here is derived from an EMBL/GenBank/DDBJ whole genome shotgun (WGS) entry which is preliminary data.</text>
</comment>
<dbReference type="Proteomes" id="UP000885348">
    <property type="component" value="Unassembled WGS sequence"/>
</dbReference>
<evidence type="ECO:0000313" key="1">
    <source>
        <dbReference type="EMBL" id="MML55213.1"/>
    </source>
</evidence>
<sequence>MPTTRNRNALLGRAHHLARALRLEGDSWRTMLMCLSGRRSCKDLDTDALQRLVRTLEKMAAGTDPDEPETPLMASCEAIPPAMRPTPRQWAMMNELALRMGWSGVRDERLRGFMARTTACTTPEALTRRQASACITGLLRWCEQVRGKQDTDTQRRMKE</sequence>